<keyword evidence="1" id="KW-0378">Hydrolase</keyword>
<dbReference type="Gene3D" id="3.40.50.1240">
    <property type="entry name" value="Phosphoglycerate mutase-like"/>
    <property type="match status" value="1"/>
</dbReference>
<evidence type="ECO:0000256" key="5">
    <source>
        <dbReference type="SAM" id="Phobius"/>
    </source>
</evidence>
<feature type="active site" description="Proton donor" evidence="3">
    <location>
        <position position="397"/>
    </location>
</feature>
<keyword evidence="7" id="KW-1185">Reference proteome</keyword>
<proteinExistence type="predicted"/>
<dbReference type="EMBL" id="ML975300">
    <property type="protein sequence ID" value="KAF1834517.1"/>
    <property type="molecule type" value="Genomic_DNA"/>
</dbReference>
<organism evidence="6 7">
    <name type="scientific">Decorospora gaudefroyi</name>
    <dbReference type="NCBI Taxonomy" id="184978"/>
    <lineage>
        <taxon>Eukaryota</taxon>
        <taxon>Fungi</taxon>
        <taxon>Dikarya</taxon>
        <taxon>Ascomycota</taxon>
        <taxon>Pezizomycotina</taxon>
        <taxon>Dothideomycetes</taxon>
        <taxon>Pleosporomycetidae</taxon>
        <taxon>Pleosporales</taxon>
        <taxon>Pleosporineae</taxon>
        <taxon>Pleosporaceae</taxon>
        <taxon>Decorospora</taxon>
    </lineage>
</organism>
<dbReference type="InterPro" id="IPR029033">
    <property type="entry name" value="His_PPase_superfam"/>
</dbReference>
<reference evidence="6" key="1">
    <citation type="submission" date="2020-01" db="EMBL/GenBank/DDBJ databases">
        <authorList>
            <consortium name="DOE Joint Genome Institute"/>
            <person name="Haridas S."/>
            <person name="Albert R."/>
            <person name="Binder M."/>
            <person name="Bloem J."/>
            <person name="Labutti K."/>
            <person name="Salamov A."/>
            <person name="Andreopoulos B."/>
            <person name="Baker S.E."/>
            <person name="Barry K."/>
            <person name="Bills G."/>
            <person name="Bluhm B.H."/>
            <person name="Cannon C."/>
            <person name="Castanera R."/>
            <person name="Culley D.E."/>
            <person name="Daum C."/>
            <person name="Ezra D."/>
            <person name="Gonzalez J.B."/>
            <person name="Henrissat B."/>
            <person name="Kuo A."/>
            <person name="Liang C."/>
            <person name="Lipzen A."/>
            <person name="Lutzoni F."/>
            <person name="Magnuson J."/>
            <person name="Mondo S."/>
            <person name="Nolan M."/>
            <person name="Ohm R."/>
            <person name="Pangilinan J."/>
            <person name="Park H.-J."/>
            <person name="Ramirez L."/>
            <person name="Alfaro M."/>
            <person name="Sun H."/>
            <person name="Tritt A."/>
            <person name="Yoshinaga Y."/>
            <person name="Zwiers L.-H."/>
            <person name="Turgeon B.G."/>
            <person name="Goodwin S.B."/>
            <person name="Spatafora J.W."/>
            <person name="Crous P.W."/>
            <person name="Grigoriev I.V."/>
        </authorList>
    </citation>
    <scope>NUCLEOTIDE SEQUENCE</scope>
    <source>
        <strain evidence="6">P77</strain>
    </source>
</reference>
<keyword evidence="5" id="KW-0812">Transmembrane</keyword>
<dbReference type="GO" id="GO:0003993">
    <property type="term" value="F:acid phosphatase activity"/>
    <property type="evidence" value="ECO:0007669"/>
    <property type="project" value="TreeGrafter"/>
</dbReference>
<name>A0A6A5KFZ2_9PLEO</name>
<keyword evidence="4" id="KW-1015">Disulfide bond</keyword>
<dbReference type="InterPro" id="IPR016274">
    <property type="entry name" value="Histidine_acid_Pase_euk"/>
</dbReference>
<dbReference type="SUPFAM" id="SSF53254">
    <property type="entry name" value="Phosphoglycerate mutase-like"/>
    <property type="match status" value="1"/>
</dbReference>
<accession>A0A6A5KFZ2</accession>
<feature type="disulfide bond" evidence="4">
    <location>
        <begin position="118"/>
        <end position="446"/>
    </location>
</feature>
<dbReference type="PANTHER" id="PTHR20963">
    <property type="entry name" value="MULTIPLE INOSITOL POLYPHOSPHATE PHOSPHATASE-RELATED"/>
    <property type="match status" value="1"/>
</dbReference>
<dbReference type="CDD" id="cd07061">
    <property type="entry name" value="HP_HAP_like"/>
    <property type="match status" value="1"/>
</dbReference>
<dbReference type="PIRSF" id="PIRSF000894">
    <property type="entry name" value="Acid_phosphatase"/>
    <property type="match status" value="1"/>
</dbReference>
<keyword evidence="5" id="KW-1133">Transmembrane helix</keyword>
<feature type="transmembrane region" description="Helical" evidence="5">
    <location>
        <begin position="7"/>
        <end position="26"/>
    </location>
</feature>
<dbReference type="Proteomes" id="UP000800040">
    <property type="component" value="Unassembled WGS sequence"/>
</dbReference>
<dbReference type="OrthoDB" id="6509975at2759"/>
<evidence type="ECO:0000313" key="6">
    <source>
        <dbReference type="EMBL" id="KAF1834517.1"/>
    </source>
</evidence>
<dbReference type="GO" id="GO:0009277">
    <property type="term" value="C:fungal-type cell wall"/>
    <property type="evidence" value="ECO:0007669"/>
    <property type="project" value="TreeGrafter"/>
</dbReference>
<gene>
    <name evidence="6" type="ORF">BDW02DRAFT_568904</name>
</gene>
<dbReference type="AlphaFoldDB" id="A0A6A5KFZ2"/>
<keyword evidence="5" id="KW-0472">Membrane</keyword>
<evidence type="ECO:0000256" key="2">
    <source>
        <dbReference type="ARBA" id="ARBA00023180"/>
    </source>
</evidence>
<feature type="active site" description="Nucleophile" evidence="3">
    <location>
        <position position="129"/>
    </location>
</feature>
<dbReference type="InterPro" id="IPR000560">
    <property type="entry name" value="His_Pase_clade-2"/>
</dbReference>
<protein>
    <submittedName>
        <fullName evidence="6">3-phytase B</fullName>
    </submittedName>
</protein>
<evidence type="ECO:0000256" key="3">
    <source>
        <dbReference type="PIRSR" id="PIRSR000894-1"/>
    </source>
</evidence>
<evidence type="ECO:0000256" key="1">
    <source>
        <dbReference type="ARBA" id="ARBA00022801"/>
    </source>
</evidence>
<feature type="disulfide bond" evidence="4">
    <location>
        <begin position="472"/>
        <end position="480"/>
    </location>
</feature>
<keyword evidence="2" id="KW-0325">Glycoprotein</keyword>
<evidence type="ECO:0000256" key="4">
    <source>
        <dbReference type="PIRSR" id="PIRSR000894-2"/>
    </source>
</evidence>
<dbReference type="PANTHER" id="PTHR20963:SF18">
    <property type="entry name" value="ACID PHOSPHATASE PHO11-RELATED"/>
    <property type="match status" value="1"/>
</dbReference>
<feature type="disulfide bond" evidence="4">
    <location>
        <begin position="323"/>
        <end position="336"/>
    </location>
</feature>
<dbReference type="Pfam" id="PF00328">
    <property type="entry name" value="His_Phos_2"/>
    <property type="match status" value="1"/>
</dbReference>
<sequence length="522" mass="58251">MHLSWSAVTAIITAVVSIIFGVYLSPLSPSLCPPPCDSNVESTHSGYFGYECAGKPHHSSWHSWWYPQRSDVSAAEHRQGAGAITKDWNILYHLGGNGPWVEKVFDVVDVGIALPEGCEVEQVHMMSRHAERYPTKRAGDTQREVVKRMKQSGKTFTGSLTFFNDWELFWSSDDNDLEQLTSTGPFAGTLGSFTTGVRLRTRYQHLLDHATPTSPTVFWASGSNRVIETAKHFAAGFFGIDYNTTNTASLKIISEHPSLGADTLTPGRTCLANKKDGEEGQAKGYRLMGEYRATYIIAIRRRLLEQTGMYFADHEIYAMQEMCGFEITVRGHSNWCDVFTQDEFLGFEYARDVLHYYRAGPGQRYAASMGWLWLNATTNLLLEGSEAGPLFFSFVHDGDIAPMITALDVINDKEHLPITHIPHDRKWRKSQVSPMGGRIIFELLSCSVKESSGNQKFVRLNINDGITAIPGCESGPGKSCPLEEFAARTEKKGEEVGDFRELCGLSDDAAKSIAFLRQERRT</sequence>
<evidence type="ECO:0000313" key="7">
    <source>
        <dbReference type="Proteomes" id="UP000800040"/>
    </source>
</evidence>